<dbReference type="RefSeq" id="WP_004576328.1">
    <property type="nucleotide sequence ID" value="NZ_APBQ01000105.1"/>
</dbReference>
<comment type="caution">
    <text evidence="4">The sequence shown here is derived from an EMBL/GenBank/DDBJ whole genome shotgun (WGS) entry which is preliminary data.</text>
</comment>
<keyword evidence="1" id="KW-1188">Viral release from host cell</keyword>
<feature type="compositionally biased region" description="Basic and acidic residues" evidence="2">
    <location>
        <begin position="114"/>
        <end position="123"/>
    </location>
</feature>
<gene>
    <name evidence="4" type="ORF">C206_16470</name>
</gene>
<feature type="compositionally biased region" description="Low complexity" evidence="2">
    <location>
        <begin position="612"/>
        <end position="627"/>
    </location>
</feature>
<dbReference type="AlphaFoldDB" id="A0AAD2WAH3"/>
<feature type="region of interest" description="Disordered" evidence="2">
    <location>
        <begin position="603"/>
        <end position="688"/>
    </location>
</feature>
<reference evidence="4 5" key="1">
    <citation type="submission" date="2013-02" db="EMBL/GenBank/DDBJ databases">
        <title>Insights into the proteome of triclosan-resistant Pseudomonas putida TRO1, isolated from activated sludge.</title>
        <authorList>
            <person name="Lolas I.B."/>
            <person name="Almeida B."/>
            <person name="Starnawski P.M."/>
            <person name="Soenderkaer M."/>
            <person name="Nielsen K.L."/>
            <person name="Nielsen J.L."/>
        </authorList>
    </citation>
    <scope>NUCLEOTIDE SEQUENCE [LARGE SCALE GENOMIC DNA]</scope>
    <source>
        <strain evidence="4 5">TRO1</strain>
    </source>
</reference>
<name>A0AAD2WAH3_PSEPU</name>
<feature type="region of interest" description="Disordered" evidence="2">
    <location>
        <begin position="91"/>
        <end position="141"/>
    </location>
</feature>
<evidence type="ECO:0000256" key="1">
    <source>
        <dbReference type="ARBA" id="ARBA00022612"/>
    </source>
</evidence>
<proteinExistence type="predicted"/>
<dbReference type="InterPro" id="IPR035421">
    <property type="entry name" value="Terminase_6C"/>
</dbReference>
<sequence length="688" mass="77876">MYYSNEVKEAAKRLFLRRCKAKEIQAQLGLPNVRIVYYWIRQGLWEDMLTDEEPLTAVSRRITLLYEKPGVLSEAEQNELDRLITQRERLAKQCAKPAAPAPQAEPIDSQGGDQPRRDRNERGQRKRGDRGEKKPKPAKNDVTGLTEVDFLDKFISKMFGYQKELFAAKQNPLTARIRNILKSRQVGLTYYFAGEAFMDAVLTGDNQVFLSASRAQSEIFRSYIISFAQEWFGLELTGNPIVLSKEGKPWAELRFLSTNSSTAQGHHGHVYVDEYFWIKDFEKLNKVASAMATHKKWRKTYFSTPSAVTHQAYPFWTGESFRNRKKKRGTSAVAEWPAATAYSAGALCPDGQWRKTITILDAINSGCDLFDLEQLQLEYDDDAFEQLFMCKFIDSSQGAFHLADLERCYSDLSLWTDYDPDDKRPFGNSPVWIGYDPSRTRDDATCVVIAPPLEQGAKFRILEKHSWRGQSFKYQANEVKKLTERFNVQHIGIDTTGIGYGVFDLVRDFYPRAQPIHYSLETKNALVLKAQDTIQHARIEWDAGSSDIAQAFLTIKRGTTASGQVTYSASRTEATGHADIAWAIMHALHNEPLNTNRQRRSRYVTSGSGNHASTSRSPAAAPAARASLHVRRAGSRPDQQHRQLPRGISQRRRHHLHTTGVSRWPGQAAAGQRAPRRDPAIQAQPAAA</sequence>
<organism evidence="4 5">
    <name type="scientific">Pseudomonas putida TRO1</name>
    <dbReference type="NCBI Taxonomy" id="1227924"/>
    <lineage>
        <taxon>Bacteria</taxon>
        <taxon>Pseudomonadati</taxon>
        <taxon>Pseudomonadota</taxon>
        <taxon>Gammaproteobacteria</taxon>
        <taxon>Pseudomonadales</taxon>
        <taxon>Pseudomonadaceae</taxon>
        <taxon>Pseudomonas</taxon>
    </lineage>
</organism>
<dbReference type="Pfam" id="PF03237">
    <property type="entry name" value="Terminase_6N"/>
    <property type="match status" value="1"/>
</dbReference>
<evidence type="ECO:0000259" key="3">
    <source>
        <dbReference type="Pfam" id="PF17289"/>
    </source>
</evidence>
<feature type="domain" description="Terminase large subunit gp17-like C-terminal" evidence="3">
    <location>
        <begin position="433"/>
        <end position="590"/>
    </location>
</feature>
<evidence type="ECO:0000256" key="2">
    <source>
        <dbReference type="SAM" id="MobiDB-lite"/>
    </source>
</evidence>
<dbReference type="Pfam" id="PF17289">
    <property type="entry name" value="Terminase_6C"/>
    <property type="match status" value="1"/>
</dbReference>
<evidence type="ECO:0000313" key="5">
    <source>
        <dbReference type="Proteomes" id="UP000013237"/>
    </source>
</evidence>
<feature type="compositionally biased region" description="Basic and acidic residues" evidence="2">
    <location>
        <begin position="129"/>
        <end position="139"/>
    </location>
</feature>
<evidence type="ECO:0000313" key="4">
    <source>
        <dbReference type="EMBL" id="ENY76601.1"/>
    </source>
</evidence>
<accession>A0AAD2WAH3</accession>
<protein>
    <recommendedName>
        <fullName evidence="3">Terminase large subunit gp17-like C-terminal domain-containing protein</fullName>
    </recommendedName>
</protein>
<feature type="compositionally biased region" description="Low complexity" evidence="2">
    <location>
        <begin position="92"/>
        <end position="104"/>
    </location>
</feature>
<dbReference type="InterPro" id="IPR027417">
    <property type="entry name" value="P-loop_NTPase"/>
</dbReference>
<dbReference type="Proteomes" id="UP000013237">
    <property type="component" value="Unassembled WGS sequence"/>
</dbReference>
<dbReference type="EMBL" id="APBQ01000105">
    <property type="protein sequence ID" value="ENY76601.1"/>
    <property type="molecule type" value="Genomic_DNA"/>
</dbReference>
<dbReference type="Gene3D" id="3.30.420.240">
    <property type="match status" value="1"/>
</dbReference>
<dbReference type="Gene3D" id="3.40.50.300">
    <property type="entry name" value="P-loop containing nucleotide triphosphate hydrolases"/>
    <property type="match status" value="1"/>
</dbReference>